<evidence type="ECO:0000313" key="5">
    <source>
        <dbReference type="EMBL" id="MBF6224228.1"/>
    </source>
</evidence>
<comment type="caution">
    <text evidence="5">The sequence shown here is derived from an EMBL/GenBank/DDBJ whole genome shotgun (WGS) entry which is preliminary data.</text>
</comment>
<dbReference type="InterPro" id="IPR013786">
    <property type="entry name" value="AcylCoA_DH/ox_N"/>
</dbReference>
<dbReference type="InterPro" id="IPR037069">
    <property type="entry name" value="AcylCoA_DH/ox_N_sf"/>
</dbReference>
<comment type="similarity">
    <text evidence="2">Belongs to the HpaH/HsaA monooxygenase family.</text>
</comment>
<keyword evidence="1" id="KW-0560">Oxidoreductase</keyword>
<evidence type="ECO:0000259" key="4">
    <source>
        <dbReference type="Pfam" id="PF08028"/>
    </source>
</evidence>
<evidence type="ECO:0000256" key="2">
    <source>
        <dbReference type="ARBA" id="ARBA00049661"/>
    </source>
</evidence>
<evidence type="ECO:0000259" key="3">
    <source>
        <dbReference type="Pfam" id="PF02771"/>
    </source>
</evidence>
<evidence type="ECO:0000256" key="1">
    <source>
        <dbReference type="ARBA" id="ARBA00023002"/>
    </source>
</evidence>
<dbReference type="Gene3D" id="1.10.540.10">
    <property type="entry name" value="Acyl-CoA dehydrogenase/oxidase, N-terminal domain"/>
    <property type="match status" value="1"/>
</dbReference>
<sequence>MTTAANNRIETIEDVLARIKELTPLIRKNAAEGDSARRVSEETIDALKEAGAFRILVPRRVGGLETSSRALLDVTSAIAEADGGAAWIVMLSNTNAWIAALKGGSAFEEMYAASPDLIVAGVLTPSGTVRKVAGGYWVNGRWPYASASLHADWATNGALLVDDDGQVLDQVGIAMPRADFQIEDTWYVAGMRASGSNTIVAEDVFVPDTRVSPLLPILTGEYISEHPDAPLYRSAMTSFMNVAVLGPQLGLGRAALELVRTKAAEKALAYTTITRQADSVAFQLLVAEAAMKIETAHLHAYRATGDVQAHAEAGIYPAVLDRARIRGDIAIALRSINEALTILLDAHGSGAFAEVNAMQRIWRDSNIAARHAVTLPHVSMETYGKALLGIPEHITPLI</sequence>
<dbReference type="PANTHER" id="PTHR48083:SF19">
    <property type="entry name" value="FLAVIN-DEPENDENT MONOOXYGENASE, OXYGENASE SUBUNIT HSAA"/>
    <property type="match status" value="1"/>
</dbReference>
<accession>A0ABS0C1I4</accession>
<dbReference type="RefSeq" id="WP_195031587.1">
    <property type="nucleotide sequence ID" value="NZ_JADLRE010000002.1"/>
</dbReference>
<dbReference type="Pfam" id="PF08028">
    <property type="entry name" value="Acyl-CoA_dh_2"/>
    <property type="match status" value="1"/>
</dbReference>
<dbReference type="PIRSF" id="PIRSF016578">
    <property type="entry name" value="HsaA"/>
    <property type="match status" value="1"/>
</dbReference>
<dbReference type="Gene3D" id="2.40.110.10">
    <property type="entry name" value="Butyryl-CoA Dehydrogenase, subunit A, domain 2"/>
    <property type="match status" value="1"/>
</dbReference>
<dbReference type="InterPro" id="IPR036250">
    <property type="entry name" value="AcylCo_DH-like_C"/>
</dbReference>
<protein>
    <submittedName>
        <fullName evidence="5">Acyl-CoA dehydrogenase family protein</fullName>
    </submittedName>
</protein>
<dbReference type="Proteomes" id="UP000807309">
    <property type="component" value="Unassembled WGS sequence"/>
</dbReference>
<dbReference type="Gene3D" id="1.20.140.10">
    <property type="entry name" value="Butyryl-CoA Dehydrogenase, subunit A, domain 3"/>
    <property type="match status" value="1"/>
</dbReference>
<proteinExistence type="inferred from homology"/>
<dbReference type="SUPFAM" id="SSF56645">
    <property type="entry name" value="Acyl-CoA dehydrogenase NM domain-like"/>
    <property type="match status" value="1"/>
</dbReference>
<dbReference type="Pfam" id="PF02771">
    <property type="entry name" value="Acyl-CoA_dh_N"/>
    <property type="match status" value="1"/>
</dbReference>
<dbReference type="InterPro" id="IPR009100">
    <property type="entry name" value="AcylCoA_DH/oxidase_NM_dom_sf"/>
</dbReference>
<keyword evidence="6" id="KW-1185">Reference proteome</keyword>
<gene>
    <name evidence="5" type="ORF">IU470_03720</name>
</gene>
<feature type="domain" description="Acyl-CoA dehydrogenase C-terminal" evidence="4">
    <location>
        <begin position="247"/>
        <end position="374"/>
    </location>
</feature>
<dbReference type="SUPFAM" id="SSF47203">
    <property type="entry name" value="Acyl-CoA dehydrogenase C-terminal domain-like"/>
    <property type="match status" value="1"/>
</dbReference>
<name>A0ABS0C1I4_9NOCA</name>
<dbReference type="PANTHER" id="PTHR48083">
    <property type="entry name" value="MEDIUM-CHAIN SPECIFIC ACYL-COA DEHYDROGENASE, MITOCHONDRIAL-RELATED"/>
    <property type="match status" value="1"/>
</dbReference>
<feature type="domain" description="Acyl-CoA dehydrogenase/oxidase N-terminal" evidence="3">
    <location>
        <begin position="26"/>
        <end position="97"/>
    </location>
</feature>
<reference evidence="5 6" key="1">
    <citation type="submission" date="2020-10" db="EMBL/GenBank/DDBJ databases">
        <title>Identification of Nocardia species via Next-generation sequencing and recognition of intraspecies genetic diversity.</title>
        <authorList>
            <person name="Li P."/>
            <person name="Li P."/>
            <person name="Lu B."/>
        </authorList>
    </citation>
    <scope>NUCLEOTIDE SEQUENCE [LARGE SCALE GENOMIC DNA]</scope>
    <source>
        <strain evidence="5 6">N-11</strain>
    </source>
</reference>
<dbReference type="EMBL" id="JADLRE010000002">
    <property type="protein sequence ID" value="MBF6224228.1"/>
    <property type="molecule type" value="Genomic_DNA"/>
</dbReference>
<dbReference type="InterPro" id="IPR050741">
    <property type="entry name" value="Acyl-CoA_dehydrogenase"/>
</dbReference>
<dbReference type="InterPro" id="IPR013107">
    <property type="entry name" value="Acyl-CoA_DH_C"/>
</dbReference>
<dbReference type="InterPro" id="IPR046373">
    <property type="entry name" value="Acyl-CoA_Oxase/DH_mid-dom_sf"/>
</dbReference>
<organism evidence="5 6">
    <name type="scientific">Nocardia abscessus</name>
    <dbReference type="NCBI Taxonomy" id="120957"/>
    <lineage>
        <taxon>Bacteria</taxon>
        <taxon>Bacillati</taxon>
        <taxon>Actinomycetota</taxon>
        <taxon>Actinomycetes</taxon>
        <taxon>Mycobacteriales</taxon>
        <taxon>Nocardiaceae</taxon>
        <taxon>Nocardia</taxon>
    </lineage>
</organism>
<evidence type="ECO:0000313" key="6">
    <source>
        <dbReference type="Proteomes" id="UP000807309"/>
    </source>
</evidence>